<dbReference type="Gene3D" id="1.25.40.180">
    <property type="match status" value="1"/>
</dbReference>
<evidence type="ECO:0000313" key="4">
    <source>
        <dbReference type="EMBL" id="KAL0380034.1"/>
    </source>
</evidence>
<dbReference type="GO" id="GO:0016281">
    <property type="term" value="C:eukaryotic translation initiation factor 4F complex"/>
    <property type="evidence" value="ECO:0007669"/>
    <property type="project" value="TreeGrafter"/>
</dbReference>
<dbReference type="PANTHER" id="PTHR23253:SF9">
    <property type="entry name" value="EUKARYOTIC TRANSLATION INITIATION FACTOR 4 GAMMA 2"/>
    <property type="match status" value="1"/>
</dbReference>
<keyword evidence="3" id="KW-0648">Protein biosynthesis</keyword>
<comment type="caution">
    <text evidence="4">The sequence shown here is derived from an EMBL/GenBank/DDBJ whole genome shotgun (WGS) entry which is preliminary data.</text>
</comment>
<reference evidence="4" key="1">
    <citation type="submission" date="2020-06" db="EMBL/GenBank/DDBJ databases">
        <authorList>
            <person name="Li T."/>
            <person name="Hu X."/>
            <person name="Zhang T."/>
            <person name="Song X."/>
            <person name="Zhang H."/>
            <person name="Dai N."/>
            <person name="Sheng W."/>
            <person name="Hou X."/>
            <person name="Wei L."/>
        </authorList>
    </citation>
    <scope>NUCLEOTIDE SEQUENCE</scope>
    <source>
        <strain evidence="4">G01</strain>
        <tissue evidence="4">Leaf</tissue>
    </source>
</reference>
<reference evidence="4" key="2">
    <citation type="journal article" date="2024" name="Plant">
        <title>Genomic evolution and insights into agronomic trait innovations of Sesamum species.</title>
        <authorList>
            <person name="Miao H."/>
            <person name="Wang L."/>
            <person name="Qu L."/>
            <person name="Liu H."/>
            <person name="Sun Y."/>
            <person name="Le M."/>
            <person name="Wang Q."/>
            <person name="Wei S."/>
            <person name="Zheng Y."/>
            <person name="Lin W."/>
            <person name="Duan Y."/>
            <person name="Cao H."/>
            <person name="Xiong S."/>
            <person name="Wang X."/>
            <person name="Wei L."/>
            <person name="Li C."/>
            <person name="Ma Q."/>
            <person name="Ju M."/>
            <person name="Zhao R."/>
            <person name="Li G."/>
            <person name="Mu C."/>
            <person name="Tian Q."/>
            <person name="Mei H."/>
            <person name="Zhang T."/>
            <person name="Gao T."/>
            <person name="Zhang H."/>
        </authorList>
    </citation>
    <scope>NUCLEOTIDE SEQUENCE</scope>
    <source>
        <strain evidence="4">G01</strain>
    </source>
</reference>
<keyword evidence="2 4" id="KW-0396">Initiation factor</keyword>
<dbReference type="SUPFAM" id="SSF48371">
    <property type="entry name" value="ARM repeat"/>
    <property type="match status" value="1"/>
</dbReference>
<dbReference type="GO" id="GO:0003729">
    <property type="term" value="F:mRNA binding"/>
    <property type="evidence" value="ECO:0007669"/>
    <property type="project" value="TreeGrafter"/>
</dbReference>
<dbReference type="EMBL" id="JACGWK010000001">
    <property type="protein sequence ID" value="KAL0380034.1"/>
    <property type="molecule type" value="Genomic_DNA"/>
</dbReference>
<sequence length="79" mass="8524">MARFESVLAILEDAVNDAPRAAEFLGRIFAKVVMENVISLSEIGRLIYEGGEEQGRLVEIGLAAEVFGSVLDIVKSDKG</sequence>
<organism evidence="4">
    <name type="scientific">Sesamum angustifolium</name>
    <dbReference type="NCBI Taxonomy" id="2727405"/>
    <lineage>
        <taxon>Eukaryota</taxon>
        <taxon>Viridiplantae</taxon>
        <taxon>Streptophyta</taxon>
        <taxon>Embryophyta</taxon>
        <taxon>Tracheophyta</taxon>
        <taxon>Spermatophyta</taxon>
        <taxon>Magnoliopsida</taxon>
        <taxon>eudicotyledons</taxon>
        <taxon>Gunneridae</taxon>
        <taxon>Pentapetalae</taxon>
        <taxon>asterids</taxon>
        <taxon>lamiids</taxon>
        <taxon>Lamiales</taxon>
        <taxon>Pedaliaceae</taxon>
        <taxon>Sesamum</taxon>
    </lineage>
</organism>
<evidence type="ECO:0000256" key="1">
    <source>
        <dbReference type="ARBA" id="ARBA00005775"/>
    </source>
</evidence>
<evidence type="ECO:0000256" key="3">
    <source>
        <dbReference type="ARBA" id="ARBA00022917"/>
    </source>
</evidence>
<dbReference type="AlphaFoldDB" id="A0AAW2RJ03"/>
<name>A0AAW2RJ03_9LAMI</name>
<accession>A0AAW2RJ03</accession>
<proteinExistence type="inferred from homology"/>
<dbReference type="GO" id="GO:0003743">
    <property type="term" value="F:translation initiation factor activity"/>
    <property type="evidence" value="ECO:0007669"/>
    <property type="project" value="UniProtKB-KW"/>
</dbReference>
<evidence type="ECO:0000256" key="2">
    <source>
        <dbReference type="ARBA" id="ARBA00022540"/>
    </source>
</evidence>
<dbReference type="InterPro" id="IPR016024">
    <property type="entry name" value="ARM-type_fold"/>
</dbReference>
<dbReference type="PANTHER" id="PTHR23253">
    <property type="entry name" value="EUKARYOTIC TRANSLATION INITIATION FACTOR 4 GAMMA"/>
    <property type="match status" value="1"/>
</dbReference>
<comment type="similarity">
    <text evidence="1">Belongs to the eukaryotic initiation factor 4G family.</text>
</comment>
<protein>
    <submittedName>
        <fullName evidence="4">Eukaryotic translation initiation factor 4G</fullName>
    </submittedName>
</protein>
<gene>
    <name evidence="4" type="ORF">Sangu_0067700</name>
</gene>